<keyword evidence="2" id="KW-0614">Plasmid</keyword>
<dbReference type="EMBL" id="AP013061">
    <property type="protein sequence ID" value="BAN27454.1"/>
    <property type="molecule type" value="Genomic_DNA"/>
</dbReference>
<sequence>MQRVVRTLCIISARFKASPHDETSTTARRIEKDVTSQSPIN</sequence>
<evidence type="ECO:0000313" key="3">
    <source>
        <dbReference type="Proteomes" id="UP000013966"/>
    </source>
</evidence>
<dbReference type="Proteomes" id="UP000013966">
    <property type="component" value="Plasmid p1"/>
</dbReference>
<dbReference type="KEGG" id="buo:BRPE64_DCDS05180"/>
<protein>
    <submittedName>
        <fullName evidence="2">Uncharacterized protein</fullName>
    </submittedName>
</protein>
<evidence type="ECO:0000256" key="1">
    <source>
        <dbReference type="SAM" id="MobiDB-lite"/>
    </source>
</evidence>
<evidence type="ECO:0000313" key="2">
    <source>
        <dbReference type="EMBL" id="BAN27454.1"/>
    </source>
</evidence>
<geneLocation type="plasmid" evidence="2 3">
    <name>p1</name>
</geneLocation>
<reference evidence="2 3" key="1">
    <citation type="journal article" date="2013" name="Genome Announc.">
        <title>Complete Genome Sequence of Burkholderia sp. Strain RPE64, Bacterial Symbiont of the Bean Bug Riptortus pedestris.</title>
        <authorList>
            <person name="Shibata T.F."/>
            <person name="Maeda T."/>
            <person name="Nikoh N."/>
            <person name="Yamaguchi K."/>
            <person name="Oshima K."/>
            <person name="Hattori M."/>
            <person name="Nishiyama T."/>
            <person name="Hasebe M."/>
            <person name="Fukatsu T."/>
            <person name="Kikuchi Y."/>
            <person name="Shigenobu S."/>
        </authorList>
    </citation>
    <scope>NUCLEOTIDE SEQUENCE [LARGE SCALE GENOMIC DNA]</scope>
    <source>
        <plasmid evidence="2 3">p1</plasmid>
    </source>
</reference>
<name>R4WS78_9BURK</name>
<organism evidence="2 3">
    <name type="scientific">Caballeronia insecticola</name>
    <dbReference type="NCBI Taxonomy" id="758793"/>
    <lineage>
        <taxon>Bacteria</taxon>
        <taxon>Pseudomonadati</taxon>
        <taxon>Pseudomonadota</taxon>
        <taxon>Betaproteobacteria</taxon>
        <taxon>Burkholderiales</taxon>
        <taxon>Burkholderiaceae</taxon>
        <taxon>Caballeronia</taxon>
    </lineage>
</organism>
<feature type="region of interest" description="Disordered" evidence="1">
    <location>
        <begin position="18"/>
        <end position="41"/>
    </location>
</feature>
<dbReference type="HOGENOM" id="CLU_3266890_0_0_4"/>
<feature type="compositionally biased region" description="Basic and acidic residues" evidence="1">
    <location>
        <begin position="18"/>
        <end position="34"/>
    </location>
</feature>
<keyword evidence="3" id="KW-1185">Reference proteome</keyword>
<accession>R4WS78</accession>
<reference evidence="2 3" key="2">
    <citation type="journal article" date="2018" name="Int. J. Syst. Evol. Microbiol.">
        <title>Burkholderia insecticola sp. nov., a gut symbiotic bacterium of the bean bug Riptortus pedestris.</title>
        <authorList>
            <person name="Takeshita K."/>
            <person name="Tamaki H."/>
            <person name="Ohbayashi T."/>
            <person name="Meng X.-Y."/>
            <person name="Sone T."/>
            <person name="Mitani Y."/>
            <person name="Peeters C."/>
            <person name="Kikuchi Y."/>
            <person name="Vandamme P."/>
        </authorList>
    </citation>
    <scope>NUCLEOTIDE SEQUENCE [LARGE SCALE GENOMIC DNA]</scope>
    <source>
        <strain evidence="2">RPE64</strain>
        <plasmid evidence="2 3">p1</plasmid>
    </source>
</reference>
<gene>
    <name evidence="2" type="ORF">BRPE64_DCDS05180</name>
</gene>
<proteinExistence type="predicted"/>
<dbReference type="AlphaFoldDB" id="R4WS78"/>